<dbReference type="OrthoDB" id="646197at2759"/>
<reference evidence="4 5" key="1">
    <citation type="submission" date="2016-09" db="EMBL/GenBank/DDBJ databases">
        <title>The draft genome of Dichanthelium oligosanthes: A C3 panicoid grass species.</title>
        <authorList>
            <person name="Studer A.J."/>
            <person name="Schnable J.C."/>
            <person name="Brutnell T.P."/>
        </authorList>
    </citation>
    <scope>NUCLEOTIDE SEQUENCE [LARGE SCALE GENOMIC DNA]</scope>
    <source>
        <strain evidence="5">cv. Kellogg 1175</strain>
        <tissue evidence="4">Leaf</tissue>
    </source>
</reference>
<proteinExistence type="predicted"/>
<feature type="domain" description="AP5B1 C-terminal" evidence="3">
    <location>
        <begin position="1083"/>
        <end position="1130"/>
    </location>
</feature>
<protein>
    <submittedName>
        <fullName evidence="4">Uncharacterized protein</fullName>
    </submittedName>
</protein>
<dbReference type="Proteomes" id="UP000095767">
    <property type="component" value="Unassembled WGS sequence"/>
</dbReference>
<dbReference type="InterPro" id="IPR038741">
    <property type="entry name" value="AP5B1"/>
</dbReference>
<evidence type="ECO:0000313" key="5">
    <source>
        <dbReference type="Proteomes" id="UP000095767"/>
    </source>
</evidence>
<accession>A0A1E5V1U2</accession>
<dbReference type="Pfam" id="PF21590">
    <property type="entry name" value="AP5B1_C"/>
    <property type="match status" value="1"/>
</dbReference>
<gene>
    <name evidence="4" type="ORF">BAE44_0019850</name>
</gene>
<feature type="compositionally biased region" description="Polar residues" evidence="1">
    <location>
        <begin position="12"/>
        <end position="32"/>
    </location>
</feature>
<dbReference type="InterPro" id="IPR048979">
    <property type="entry name" value="AP5B1_middle"/>
</dbReference>
<evidence type="ECO:0000313" key="4">
    <source>
        <dbReference type="EMBL" id="OEL19133.1"/>
    </source>
</evidence>
<dbReference type="STRING" id="888268.A0A1E5V1U2"/>
<evidence type="ECO:0000256" key="1">
    <source>
        <dbReference type="SAM" id="MobiDB-lite"/>
    </source>
</evidence>
<sequence length="1133" mass="123600">MDTGRKQEDWCAQTTTTTNSPHSIPPHLTTSPAMDRPPPTAPLSPQEWEQLLDDFASSSSPSRRHRWLHLPLLDLAVSSLPRRDLPFHLKPLLLSLIDDHLLPPTLRSLPTLLNSFLSFPADHPLRDHLLTTVVSAFASALAVPLSKDHDAPPLAALVDALLAAANRPNHAPDRAARALACDALRALDAALPGLLAEALGHLYALAAAERSPAAQSYLLLLASAARHAVRLGRLGSSASVLAVAGPPTPFSVPAHLLSPTAAPAASMAPPSEVNVRDIRKVLALIMDRPQVLTPAAAMEMTAILAEVASAVLKWAPAIAAHIKVQFGGMVHSSNPMLLHSLLTLFVKFPDAFGAEDERAVARRLALAACEAHRPFAARLLALHWLFGCTRFRNLVSGLGRWFYPNLFDPLALKAKKLDCLAYVAAEVDGDKVARGRASEQATRLLDDGLVCVSAFRWLPAWSTETGVAFRALHRVLVGAAPHSTDDACCPGAGELLNSTIFHHLQAILVDMASEHRGLVPVIAEFTNRLLACNSHRWAGERLLRTLDERLLPRLEPGYQLASYYPLFEKIAQNEMVPQLRLIELLTKQMVYLTKKHGPDTGLKSWSQGSKVVGICRVMLKHHHSSHIFLSLSHLLVLTIQSFPDLEVRDHARICLRMLSCVPGKKLRHLMGLGEQPSGVTASHPGSLFDIPSPRPAQDLKSMTDLASYIHLERIVPLVVKQSWALTLPNFSVQSRPSGYILSIQDVSSTPSEQEKPTGLTIERIGYTQETLRVMDSKGAETLQILRRYFACIPDYLHSSGLKIRIPCTFRFESEPFNHAWGSDSPVSGSDGADELLALYAVMITFSSSAQFGKIPSCRVPFILGEPPGSGMDIVPIDNQNREESSYCASVVIELEPREPSPGLIDVSVAANTENCQVLSGSLKPITVGIEDMFMKASIPPDTPKEGVAMYYQDLFHALWEACDSSSNTGRETFPLSGGKGSAAINGIRSVKLMEVTPKVLIGAVEKYLALFVVSVAGDSLITILRGNGVIKNVVWEESDSNANVGADALVPYSPDSNLQLQLIDDDDIGIGSERYGHESKRDMGVMRVMIFLPPRYHLLFLMEVGCASTLVRIRTDHWPCLAYVDEYLEALIF</sequence>
<evidence type="ECO:0000259" key="2">
    <source>
        <dbReference type="Pfam" id="PF21588"/>
    </source>
</evidence>
<name>A0A1E5V1U2_9POAL</name>
<evidence type="ECO:0000259" key="3">
    <source>
        <dbReference type="Pfam" id="PF21590"/>
    </source>
</evidence>
<organism evidence="4 5">
    <name type="scientific">Dichanthelium oligosanthes</name>
    <dbReference type="NCBI Taxonomy" id="888268"/>
    <lineage>
        <taxon>Eukaryota</taxon>
        <taxon>Viridiplantae</taxon>
        <taxon>Streptophyta</taxon>
        <taxon>Embryophyta</taxon>
        <taxon>Tracheophyta</taxon>
        <taxon>Spermatophyta</taxon>
        <taxon>Magnoliopsida</taxon>
        <taxon>Liliopsida</taxon>
        <taxon>Poales</taxon>
        <taxon>Poaceae</taxon>
        <taxon>PACMAD clade</taxon>
        <taxon>Panicoideae</taxon>
        <taxon>Panicodae</taxon>
        <taxon>Paniceae</taxon>
        <taxon>Dichantheliinae</taxon>
        <taxon>Dichanthelium</taxon>
    </lineage>
</organism>
<keyword evidence="5" id="KW-1185">Reference proteome</keyword>
<dbReference type="PANTHER" id="PTHR34033:SF1">
    <property type="entry name" value="AP-5 COMPLEX SUBUNIT BETA-1"/>
    <property type="match status" value="1"/>
</dbReference>
<dbReference type="PANTHER" id="PTHR34033">
    <property type="entry name" value="AP-5 COMPLEX SUBUNIT BETA-1"/>
    <property type="match status" value="1"/>
</dbReference>
<dbReference type="Pfam" id="PF21588">
    <property type="entry name" value="AP5B1_middle"/>
    <property type="match status" value="1"/>
</dbReference>
<feature type="region of interest" description="Disordered" evidence="1">
    <location>
        <begin position="1"/>
        <end position="45"/>
    </location>
</feature>
<dbReference type="InterPro" id="IPR048981">
    <property type="entry name" value="AP5B1_C"/>
</dbReference>
<dbReference type="GO" id="GO:0030119">
    <property type="term" value="C:AP-type membrane coat adaptor complex"/>
    <property type="evidence" value="ECO:0007669"/>
    <property type="project" value="TreeGrafter"/>
</dbReference>
<comment type="caution">
    <text evidence="4">The sequence shown here is derived from an EMBL/GenBank/DDBJ whole genome shotgun (WGS) entry which is preliminary data.</text>
</comment>
<dbReference type="GO" id="GO:0016197">
    <property type="term" value="P:endosomal transport"/>
    <property type="evidence" value="ECO:0007669"/>
    <property type="project" value="InterPro"/>
</dbReference>
<dbReference type="AlphaFoldDB" id="A0A1E5V1U2"/>
<feature type="domain" description="AP5B1 middle" evidence="2">
    <location>
        <begin position="275"/>
        <end position="666"/>
    </location>
</feature>
<dbReference type="EMBL" id="LWDX02054598">
    <property type="protein sequence ID" value="OEL19133.1"/>
    <property type="molecule type" value="Genomic_DNA"/>
</dbReference>